<keyword evidence="1" id="KW-0614">Plasmid</keyword>
<dbReference type="EMBL" id="CP049220">
    <property type="protein sequence ID" value="QTG17182.1"/>
    <property type="molecule type" value="Genomic_DNA"/>
</dbReference>
<evidence type="ECO:0000313" key="2">
    <source>
        <dbReference type="Proteomes" id="UP000663946"/>
    </source>
</evidence>
<dbReference type="Proteomes" id="UP000663946">
    <property type="component" value="Plasmid pTiQ15_94"/>
</dbReference>
<proteinExistence type="predicted"/>
<organism evidence="1 2">
    <name type="scientific">Agrobacterium tumefaciens</name>
    <dbReference type="NCBI Taxonomy" id="358"/>
    <lineage>
        <taxon>Bacteria</taxon>
        <taxon>Pseudomonadati</taxon>
        <taxon>Pseudomonadota</taxon>
        <taxon>Alphaproteobacteria</taxon>
        <taxon>Hyphomicrobiales</taxon>
        <taxon>Rhizobiaceae</taxon>
        <taxon>Rhizobium/Agrobacterium group</taxon>
        <taxon>Agrobacterium</taxon>
        <taxon>Agrobacterium tumefaciens complex</taxon>
    </lineage>
</organism>
<name>A0AAJ4N9F4_AGRTU</name>
<dbReference type="AlphaFoldDB" id="A0AAJ4N9F4"/>
<reference evidence="1" key="1">
    <citation type="submission" date="2020-02" db="EMBL/GenBank/DDBJ databases">
        <title>Unexpected conservation and global transmission of agrobacterial virulence plasmids.</title>
        <authorList>
            <person name="Weisberg A.J."/>
            <person name="Davis E.W. II"/>
            <person name="Tabima J.R."/>
            <person name="Belcher M.S."/>
            <person name="Miller M."/>
            <person name="Kuo C.-H."/>
            <person name="Loper J.E."/>
            <person name="Grunwald N.J."/>
            <person name="Putnam M.L."/>
            <person name="Chang J.H."/>
        </authorList>
    </citation>
    <scope>NUCLEOTIDE SEQUENCE</scope>
    <source>
        <strain evidence="1">Q15/94</strain>
        <plasmid evidence="1">pTiQ15_94</plasmid>
    </source>
</reference>
<accession>A0AAJ4N9F4</accession>
<sequence length="59" mass="6978">MISSARRWSGRLRTSRSPYLDGVVRWPLVDPARWLWEHRISISRQTLGRELNALGYLQL</sequence>
<geneLocation type="plasmid" evidence="1 2">
    <name>pTiQ15_94</name>
</geneLocation>
<gene>
    <name evidence="1" type="ORF">G6M86_28265</name>
</gene>
<dbReference type="RefSeq" id="WP_333722762.1">
    <property type="nucleotide sequence ID" value="NZ_CP049220.1"/>
</dbReference>
<protein>
    <submittedName>
        <fullName evidence="1">Uncharacterized protein</fullName>
    </submittedName>
</protein>
<evidence type="ECO:0000313" key="1">
    <source>
        <dbReference type="EMBL" id="QTG17182.1"/>
    </source>
</evidence>